<dbReference type="EMBL" id="CP036259">
    <property type="protein sequence ID" value="QDR81601.1"/>
    <property type="molecule type" value="Genomic_DNA"/>
</dbReference>
<dbReference type="PROSITE" id="PS51733">
    <property type="entry name" value="BPL_LPL_CATALYTIC"/>
    <property type="match status" value="1"/>
</dbReference>
<dbReference type="Pfam" id="PF21948">
    <property type="entry name" value="LplA-B_cat"/>
    <property type="match status" value="1"/>
</dbReference>
<dbReference type="SUPFAM" id="SSF55681">
    <property type="entry name" value="Class II aaRS and biotin synthetases"/>
    <property type="match status" value="1"/>
</dbReference>
<evidence type="ECO:0000259" key="1">
    <source>
        <dbReference type="PROSITE" id="PS51733"/>
    </source>
</evidence>
<dbReference type="PANTHER" id="PTHR43679:SF2">
    <property type="entry name" value="OCTANOYL-[GCVH]:PROTEIN N-OCTANOYLTRANSFERASE"/>
    <property type="match status" value="1"/>
</dbReference>
<keyword evidence="2" id="KW-0808">Transferase</keyword>
<dbReference type="InterPro" id="IPR045864">
    <property type="entry name" value="aa-tRNA-synth_II/BPL/LPL"/>
</dbReference>
<organism evidence="2 3">
    <name type="scientific">Sporomusa termitida</name>
    <dbReference type="NCBI Taxonomy" id="2377"/>
    <lineage>
        <taxon>Bacteria</taxon>
        <taxon>Bacillati</taxon>
        <taxon>Bacillota</taxon>
        <taxon>Negativicutes</taxon>
        <taxon>Selenomonadales</taxon>
        <taxon>Sporomusaceae</taxon>
        <taxon>Sporomusa</taxon>
    </lineage>
</organism>
<dbReference type="EC" id="2.3.1.181" evidence="2"/>
<dbReference type="GO" id="GO:0009249">
    <property type="term" value="P:protein lipoylation"/>
    <property type="evidence" value="ECO:0007669"/>
    <property type="project" value="UniProtKB-ARBA"/>
</dbReference>
<reference evidence="2 3" key="1">
    <citation type="submission" date="2019-02" db="EMBL/GenBank/DDBJ databases">
        <title>Closed genome of Sporomusa termitida DSM 4440.</title>
        <authorList>
            <person name="Poehlein A."/>
            <person name="Daniel R."/>
        </authorList>
    </citation>
    <scope>NUCLEOTIDE SEQUENCE [LARGE SCALE GENOMIC DNA]</scope>
    <source>
        <strain evidence="2 3">DSM 4440</strain>
    </source>
</reference>
<name>A0A517DW73_9FIRM</name>
<dbReference type="RefSeq" id="WP_144351076.1">
    <property type="nucleotide sequence ID" value="NZ_CP036259.1"/>
</dbReference>
<dbReference type="InterPro" id="IPR004143">
    <property type="entry name" value="BPL_LPL_catalytic"/>
</dbReference>
<dbReference type="KEGG" id="sted:SPTER_30080"/>
<gene>
    <name evidence="2" type="primary">lipM_2</name>
    <name evidence="2" type="ORF">SPTER_30080</name>
</gene>
<dbReference type="PANTHER" id="PTHR43679">
    <property type="entry name" value="OCTANOYLTRANSFERASE LIPM-RELATED"/>
    <property type="match status" value="1"/>
</dbReference>
<accession>A0A517DW73</accession>
<evidence type="ECO:0000313" key="2">
    <source>
        <dbReference type="EMBL" id="QDR81601.1"/>
    </source>
</evidence>
<dbReference type="InterPro" id="IPR050664">
    <property type="entry name" value="Octanoyltrans_LipM/LipL"/>
</dbReference>
<dbReference type="Gene3D" id="3.30.930.10">
    <property type="entry name" value="Bira Bifunctional Protein, Domain 2"/>
    <property type="match status" value="1"/>
</dbReference>
<feature type="domain" description="BPL/LPL catalytic" evidence="1">
    <location>
        <begin position="23"/>
        <end position="216"/>
    </location>
</feature>
<keyword evidence="3" id="KW-1185">Reference proteome</keyword>
<dbReference type="Proteomes" id="UP000320776">
    <property type="component" value="Chromosome"/>
</dbReference>
<dbReference type="AlphaFoldDB" id="A0A517DW73"/>
<evidence type="ECO:0000313" key="3">
    <source>
        <dbReference type="Proteomes" id="UP000320776"/>
    </source>
</evidence>
<keyword evidence="2" id="KW-0012">Acyltransferase</keyword>
<dbReference type="OrthoDB" id="9788148at2"/>
<protein>
    <submittedName>
        <fullName evidence="2">Octanoyltransferase LipM</fullName>
        <ecNumber evidence="2">2.3.1.181</ecNumber>
    </submittedName>
</protein>
<dbReference type="GO" id="GO:0033819">
    <property type="term" value="F:lipoyl(octanoyl) transferase activity"/>
    <property type="evidence" value="ECO:0007669"/>
    <property type="project" value="UniProtKB-EC"/>
</dbReference>
<proteinExistence type="predicted"/>
<sequence length="370" mass="41486">MDLYRLGAIPWAETQAIYHALAQKQQEGLVICRPAGRCVCLGLHDDLQQEVNTGYCGDHNIPIIRRDIGGGMVLLAEEQIFFQLVLRSFNPLLTGRREEFFVQFLQPAIKTLADFAVRAAIKLPADIVVNGKKISGNGAGDINGFSVYTGNILLAFDRTAMANVLQVPGRRFREQLRLSMARYLTSLSEELGYMPAYGAVEDRLVYHFSAWLDLRRGEYSPALRQAVRQAAEYLTSPEFLNLPGKRTRVRQVKIKEGTYVRLQPFPQCIKTTVAGQSGCGSRRGGPCAGYAVLVIQNNKIIEFESQELPCLEPYNLPALAAGLTGRSWRERDVRLALTEWCRRDENGAVKIFKDILIDWIVARQETGSDF</sequence>